<protein>
    <recommendedName>
        <fullName evidence="10">DoxX family protein</fullName>
    </recommendedName>
</protein>
<reference evidence="8" key="1">
    <citation type="journal article" date="2014" name="Int. J. Syst. Evol. Microbiol.">
        <title>Complete genome of a new Firmicutes species belonging to the dominant human colonic microbiota ('Ruminococcus bicirculans') reveals two chromosomes and a selective capacity to utilize plant glucans.</title>
        <authorList>
            <consortium name="NISC Comparative Sequencing Program"/>
            <person name="Wegmann U."/>
            <person name="Louis P."/>
            <person name="Goesmann A."/>
            <person name="Henrissat B."/>
            <person name="Duncan S.H."/>
            <person name="Flint H.J."/>
        </authorList>
    </citation>
    <scope>NUCLEOTIDE SEQUENCE</scope>
    <source>
        <strain evidence="8">NBRC 108219</strain>
    </source>
</reference>
<keyword evidence="3" id="KW-1003">Cell membrane</keyword>
<dbReference type="Pfam" id="PF07681">
    <property type="entry name" value="DoxX"/>
    <property type="match status" value="1"/>
</dbReference>
<organism evidence="8 9">
    <name type="scientific">Algimonas ampicilliniresistens</name>
    <dbReference type="NCBI Taxonomy" id="1298735"/>
    <lineage>
        <taxon>Bacteria</taxon>
        <taxon>Pseudomonadati</taxon>
        <taxon>Pseudomonadota</taxon>
        <taxon>Alphaproteobacteria</taxon>
        <taxon>Maricaulales</taxon>
        <taxon>Robiginitomaculaceae</taxon>
        <taxon>Algimonas</taxon>
    </lineage>
</organism>
<evidence type="ECO:0008006" key="10">
    <source>
        <dbReference type="Google" id="ProtNLM"/>
    </source>
</evidence>
<comment type="caution">
    <text evidence="8">The sequence shown here is derived from an EMBL/GenBank/DDBJ whole genome shotgun (WGS) entry which is preliminary data.</text>
</comment>
<feature type="transmembrane region" description="Helical" evidence="7">
    <location>
        <begin position="56"/>
        <end position="79"/>
    </location>
</feature>
<proteinExistence type="inferred from homology"/>
<dbReference type="PANTHER" id="PTHR33452:SF1">
    <property type="entry name" value="INNER MEMBRANE PROTEIN YPHA-RELATED"/>
    <property type="match status" value="1"/>
</dbReference>
<accession>A0ABQ5V709</accession>
<evidence type="ECO:0000256" key="4">
    <source>
        <dbReference type="ARBA" id="ARBA00022692"/>
    </source>
</evidence>
<evidence type="ECO:0000256" key="1">
    <source>
        <dbReference type="ARBA" id="ARBA00004651"/>
    </source>
</evidence>
<evidence type="ECO:0000313" key="8">
    <source>
        <dbReference type="EMBL" id="GLQ23328.1"/>
    </source>
</evidence>
<evidence type="ECO:0000256" key="7">
    <source>
        <dbReference type="SAM" id="Phobius"/>
    </source>
</evidence>
<keyword evidence="5 7" id="KW-1133">Transmembrane helix</keyword>
<sequence length="143" mass="15856">MNMRQMADPKHWSKAEEIFLLGFRLLVGGFLVWGVWDNVISSDRMAEFSRFLASQGFVYPDLLAPVSVYAQLVCGIGILLGLMTRWLGVVCAVNFLVALIMVDAQGGFRQAFPAAMLIMFGLYVASRGAGRYSIDAVLWKTPE</sequence>
<reference evidence="8" key="2">
    <citation type="submission" date="2023-01" db="EMBL/GenBank/DDBJ databases">
        <title>Draft genome sequence of Algimonas ampicilliniresistens strain NBRC 108219.</title>
        <authorList>
            <person name="Sun Q."/>
            <person name="Mori K."/>
        </authorList>
    </citation>
    <scope>NUCLEOTIDE SEQUENCE</scope>
    <source>
        <strain evidence="8">NBRC 108219</strain>
    </source>
</reference>
<evidence type="ECO:0000256" key="2">
    <source>
        <dbReference type="ARBA" id="ARBA00006679"/>
    </source>
</evidence>
<dbReference type="Proteomes" id="UP001161391">
    <property type="component" value="Unassembled WGS sequence"/>
</dbReference>
<comment type="similarity">
    <text evidence="2">Belongs to the DoxX family.</text>
</comment>
<dbReference type="InterPro" id="IPR051907">
    <property type="entry name" value="DoxX-like_oxidoreductase"/>
</dbReference>
<keyword evidence="9" id="KW-1185">Reference proteome</keyword>
<feature type="transmembrane region" description="Helical" evidence="7">
    <location>
        <begin position="18"/>
        <end position="36"/>
    </location>
</feature>
<evidence type="ECO:0000256" key="3">
    <source>
        <dbReference type="ARBA" id="ARBA00022475"/>
    </source>
</evidence>
<dbReference type="InterPro" id="IPR032808">
    <property type="entry name" value="DoxX"/>
</dbReference>
<keyword evidence="6 7" id="KW-0472">Membrane</keyword>
<evidence type="ECO:0000313" key="9">
    <source>
        <dbReference type="Proteomes" id="UP001161391"/>
    </source>
</evidence>
<evidence type="ECO:0000256" key="5">
    <source>
        <dbReference type="ARBA" id="ARBA00022989"/>
    </source>
</evidence>
<dbReference type="RefSeq" id="WP_284388638.1">
    <property type="nucleotide sequence ID" value="NZ_BSNK01000001.1"/>
</dbReference>
<keyword evidence="4 7" id="KW-0812">Transmembrane</keyword>
<dbReference type="PANTHER" id="PTHR33452">
    <property type="entry name" value="OXIDOREDUCTASE CATD-RELATED"/>
    <property type="match status" value="1"/>
</dbReference>
<gene>
    <name evidence="8" type="ORF">GCM10007853_12020</name>
</gene>
<comment type="subcellular location">
    <subcellularLocation>
        <location evidence="1">Cell membrane</location>
        <topology evidence="1">Multi-pass membrane protein</topology>
    </subcellularLocation>
</comment>
<feature type="transmembrane region" description="Helical" evidence="7">
    <location>
        <begin position="86"/>
        <end position="102"/>
    </location>
</feature>
<evidence type="ECO:0000256" key="6">
    <source>
        <dbReference type="ARBA" id="ARBA00023136"/>
    </source>
</evidence>
<dbReference type="EMBL" id="BSNK01000001">
    <property type="protein sequence ID" value="GLQ23328.1"/>
    <property type="molecule type" value="Genomic_DNA"/>
</dbReference>
<name>A0ABQ5V709_9PROT</name>